<keyword evidence="4 6" id="KW-0694">RNA-binding</keyword>
<keyword evidence="3 6" id="KW-0698">rRNA processing</keyword>
<evidence type="ECO:0000313" key="8">
    <source>
        <dbReference type="EMBL" id="KAF2197686.1"/>
    </source>
</evidence>
<name>A0A9P4JDZ3_9PLEO</name>
<evidence type="ECO:0000256" key="5">
    <source>
        <dbReference type="ARBA" id="ARBA00023242"/>
    </source>
</evidence>
<evidence type="ECO:0000256" key="3">
    <source>
        <dbReference type="ARBA" id="ARBA00022552"/>
    </source>
</evidence>
<evidence type="ECO:0000256" key="1">
    <source>
        <dbReference type="ARBA" id="ARBA00004123"/>
    </source>
</evidence>
<feature type="non-terminal residue" evidence="8">
    <location>
        <position position="137"/>
    </location>
</feature>
<comment type="function">
    <text evidence="6">Required for exosome-dependent processing of pre-rRNA and small nucleolar RNA (snRNA) precursors. Involved in processing of 35S pre-rRNA at the A0, A1 and A2 sites.</text>
</comment>
<dbReference type="OrthoDB" id="1421013at2759"/>
<proteinExistence type="inferred from homology"/>
<comment type="subcellular location">
    <subcellularLocation>
        <location evidence="1 6">Nucleus</location>
    </subcellularLocation>
</comment>
<dbReference type="InterPro" id="IPR007146">
    <property type="entry name" value="Sas10/Utp3/C1D"/>
</dbReference>
<keyword evidence="5 6" id="KW-0539">Nucleus</keyword>
<accession>A0A9P4JDZ3</accession>
<organism evidence="8 9">
    <name type="scientific">Delitschia confertaspora ATCC 74209</name>
    <dbReference type="NCBI Taxonomy" id="1513339"/>
    <lineage>
        <taxon>Eukaryota</taxon>
        <taxon>Fungi</taxon>
        <taxon>Dikarya</taxon>
        <taxon>Ascomycota</taxon>
        <taxon>Pezizomycotina</taxon>
        <taxon>Dothideomycetes</taxon>
        <taxon>Pleosporomycetidae</taxon>
        <taxon>Pleosporales</taxon>
        <taxon>Delitschiaceae</taxon>
        <taxon>Delitschia</taxon>
    </lineage>
</organism>
<sequence>MDPPSIKPQVETLADQIDDLEDALEPLLKTPPNQLAAKLPLLDKSKLFVSTAYAIESLIFSTLLLHGQKAKEHPIFTELTRLRQYHTKIRDAESRPEPRSKLDKSAAARFIKHGLSGNDRYDAERAGRIAKEKENWK</sequence>
<dbReference type="GO" id="GO:0000178">
    <property type="term" value="C:exosome (RNase complex)"/>
    <property type="evidence" value="ECO:0007669"/>
    <property type="project" value="TreeGrafter"/>
</dbReference>
<evidence type="ECO:0000256" key="7">
    <source>
        <dbReference type="SAM" id="MobiDB-lite"/>
    </source>
</evidence>
<comment type="caution">
    <text evidence="8">The sequence shown here is derived from an EMBL/GenBank/DDBJ whole genome shotgun (WGS) entry which is preliminary data.</text>
</comment>
<dbReference type="GO" id="GO:0003723">
    <property type="term" value="F:RNA binding"/>
    <property type="evidence" value="ECO:0007669"/>
    <property type="project" value="UniProtKB-UniRule"/>
</dbReference>
<feature type="compositionally biased region" description="Basic and acidic residues" evidence="7">
    <location>
        <begin position="119"/>
        <end position="137"/>
    </location>
</feature>
<dbReference type="Proteomes" id="UP000799536">
    <property type="component" value="Unassembled WGS sequence"/>
</dbReference>
<evidence type="ECO:0000313" key="9">
    <source>
        <dbReference type="Proteomes" id="UP000799536"/>
    </source>
</evidence>
<reference evidence="8" key="1">
    <citation type="journal article" date="2020" name="Stud. Mycol.">
        <title>101 Dothideomycetes genomes: a test case for predicting lifestyles and emergence of pathogens.</title>
        <authorList>
            <person name="Haridas S."/>
            <person name="Albert R."/>
            <person name="Binder M."/>
            <person name="Bloem J."/>
            <person name="Labutti K."/>
            <person name="Salamov A."/>
            <person name="Andreopoulos B."/>
            <person name="Baker S."/>
            <person name="Barry K."/>
            <person name="Bills G."/>
            <person name="Bluhm B."/>
            <person name="Cannon C."/>
            <person name="Castanera R."/>
            <person name="Culley D."/>
            <person name="Daum C."/>
            <person name="Ezra D."/>
            <person name="Gonzalez J."/>
            <person name="Henrissat B."/>
            <person name="Kuo A."/>
            <person name="Liang C."/>
            <person name="Lipzen A."/>
            <person name="Lutzoni F."/>
            <person name="Magnuson J."/>
            <person name="Mondo S."/>
            <person name="Nolan M."/>
            <person name="Ohm R."/>
            <person name="Pangilinan J."/>
            <person name="Park H.-J."/>
            <person name="Ramirez L."/>
            <person name="Alfaro M."/>
            <person name="Sun H."/>
            <person name="Tritt A."/>
            <person name="Yoshinaga Y."/>
            <person name="Zwiers L.-H."/>
            <person name="Turgeon B."/>
            <person name="Goodwin S."/>
            <person name="Spatafora J."/>
            <person name="Crous P."/>
            <person name="Grigoriev I."/>
        </authorList>
    </citation>
    <scope>NUCLEOTIDE SEQUENCE</scope>
    <source>
        <strain evidence="8">ATCC 74209</strain>
    </source>
</reference>
<evidence type="ECO:0000256" key="6">
    <source>
        <dbReference type="RuleBase" id="RU368003"/>
    </source>
</evidence>
<protein>
    <recommendedName>
        <fullName evidence="6">Exosome complex protein</fullName>
    </recommendedName>
</protein>
<dbReference type="GO" id="GO:0010468">
    <property type="term" value="P:regulation of gene expression"/>
    <property type="evidence" value="ECO:0007669"/>
    <property type="project" value="TreeGrafter"/>
</dbReference>
<dbReference type="InterPro" id="IPR011082">
    <property type="entry name" value="Exosome-assoc_fac/DNA_repair"/>
</dbReference>
<dbReference type="PANTHER" id="PTHR15341">
    <property type="entry name" value="SUN-COR STEROID HORMONE RECEPTOR CO-REPRESSOR"/>
    <property type="match status" value="1"/>
</dbReference>
<dbReference type="GO" id="GO:0000460">
    <property type="term" value="P:maturation of 5.8S rRNA"/>
    <property type="evidence" value="ECO:0007669"/>
    <property type="project" value="TreeGrafter"/>
</dbReference>
<gene>
    <name evidence="8" type="ORF">GQ43DRAFT_380400</name>
</gene>
<dbReference type="PANTHER" id="PTHR15341:SF3">
    <property type="entry name" value="NUCLEAR NUCLEIC ACID-BINDING PROTEIN C1D"/>
    <property type="match status" value="1"/>
</dbReference>
<dbReference type="Pfam" id="PF04000">
    <property type="entry name" value="Sas10_Utp3"/>
    <property type="match status" value="1"/>
</dbReference>
<evidence type="ECO:0000256" key="4">
    <source>
        <dbReference type="ARBA" id="ARBA00022884"/>
    </source>
</evidence>
<comment type="similarity">
    <text evidence="2 6">Belongs to the C1D family.</text>
</comment>
<evidence type="ECO:0000256" key="2">
    <source>
        <dbReference type="ARBA" id="ARBA00009154"/>
    </source>
</evidence>
<dbReference type="GO" id="GO:0005730">
    <property type="term" value="C:nucleolus"/>
    <property type="evidence" value="ECO:0007669"/>
    <property type="project" value="TreeGrafter"/>
</dbReference>
<dbReference type="AlphaFoldDB" id="A0A9P4JDZ3"/>
<dbReference type="EMBL" id="ML994209">
    <property type="protein sequence ID" value="KAF2197686.1"/>
    <property type="molecule type" value="Genomic_DNA"/>
</dbReference>
<feature type="region of interest" description="Disordered" evidence="7">
    <location>
        <begin position="118"/>
        <end position="137"/>
    </location>
</feature>
<keyword evidence="9" id="KW-1185">Reference proteome</keyword>
<dbReference type="GO" id="GO:0003677">
    <property type="term" value="F:DNA binding"/>
    <property type="evidence" value="ECO:0007669"/>
    <property type="project" value="TreeGrafter"/>
</dbReference>